<protein>
    <recommendedName>
        <fullName evidence="5">Ribosomal RNA large subunit methyltransferase H</fullName>
        <ecNumber evidence="5">2.1.1.177</ecNumber>
    </recommendedName>
    <alternativeName>
        <fullName evidence="5">23S rRNA (pseudouridine1915-N3)-methyltransferase</fullName>
    </alternativeName>
    <alternativeName>
        <fullName evidence="5">23S rRNA m3Psi1915 methyltransferase</fullName>
    </alternativeName>
    <alternativeName>
        <fullName evidence="5">rRNA (pseudouridine-N3-)-methyltransferase RlmH</fullName>
    </alternativeName>
</protein>
<dbReference type="OrthoDB" id="9806643at2"/>
<dbReference type="Gene3D" id="3.40.1280.10">
    <property type="match status" value="1"/>
</dbReference>
<organism evidence="6 7">
    <name type="scientific">Natronoflexus pectinivorans</name>
    <dbReference type="NCBI Taxonomy" id="682526"/>
    <lineage>
        <taxon>Bacteria</taxon>
        <taxon>Pseudomonadati</taxon>
        <taxon>Bacteroidota</taxon>
        <taxon>Bacteroidia</taxon>
        <taxon>Marinilabiliales</taxon>
        <taxon>Marinilabiliaceae</taxon>
        <taxon>Natronoflexus</taxon>
    </lineage>
</organism>
<name>A0A4R2GMA7_9BACT</name>
<dbReference type="InterPro" id="IPR003742">
    <property type="entry name" value="RlmH-like"/>
</dbReference>
<dbReference type="SUPFAM" id="SSF75217">
    <property type="entry name" value="alpha/beta knot"/>
    <property type="match status" value="1"/>
</dbReference>
<proteinExistence type="inferred from homology"/>
<comment type="catalytic activity">
    <reaction evidence="5">
        <text>pseudouridine(1915) in 23S rRNA + S-adenosyl-L-methionine = N(3)-methylpseudouridine(1915) in 23S rRNA + S-adenosyl-L-homocysteine + H(+)</text>
        <dbReference type="Rhea" id="RHEA:42752"/>
        <dbReference type="Rhea" id="RHEA-COMP:10221"/>
        <dbReference type="Rhea" id="RHEA-COMP:10222"/>
        <dbReference type="ChEBI" id="CHEBI:15378"/>
        <dbReference type="ChEBI" id="CHEBI:57856"/>
        <dbReference type="ChEBI" id="CHEBI:59789"/>
        <dbReference type="ChEBI" id="CHEBI:65314"/>
        <dbReference type="ChEBI" id="CHEBI:74486"/>
        <dbReference type="EC" id="2.1.1.177"/>
    </reaction>
</comment>
<dbReference type="Proteomes" id="UP000295221">
    <property type="component" value="Unassembled WGS sequence"/>
</dbReference>
<dbReference type="InterPro" id="IPR029028">
    <property type="entry name" value="Alpha/beta_knot_MTases"/>
</dbReference>
<dbReference type="Pfam" id="PF02590">
    <property type="entry name" value="SPOUT_MTase"/>
    <property type="match status" value="1"/>
</dbReference>
<evidence type="ECO:0000313" key="6">
    <source>
        <dbReference type="EMBL" id="TCO10395.1"/>
    </source>
</evidence>
<keyword evidence="2 5" id="KW-0808">Transferase</keyword>
<comment type="function">
    <text evidence="5">Specifically methylates the pseudouridine at position 1915 (m3Psi1915) in 23S rRNA.</text>
</comment>
<dbReference type="RefSeq" id="WP_132430872.1">
    <property type="nucleotide sequence ID" value="NZ_SLWK01000001.1"/>
</dbReference>
<dbReference type="EC" id="2.1.1.177" evidence="5"/>
<dbReference type="AlphaFoldDB" id="A0A4R2GMA7"/>
<evidence type="ECO:0000256" key="1">
    <source>
        <dbReference type="ARBA" id="ARBA00022603"/>
    </source>
</evidence>
<evidence type="ECO:0000256" key="4">
    <source>
        <dbReference type="ARBA" id="ARBA00038303"/>
    </source>
</evidence>
<evidence type="ECO:0000313" key="7">
    <source>
        <dbReference type="Proteomes" id="UP000295221"/>
    </source>
</evidence>
<dbReference type="HAMAP" id="MF_00658">
    <property type="entry name" value="23SrRNA_methyltr_H"/>
    <property type="match status" value="1"/>
</dbReference>
<dbReference type="EMBL" id="SLWK01000001">
    <property type="protein sequence ID" value="TCO10395.1"/>
    <property type="molecule type" value="Genomic_DNA"/>
</dbReference>
<keyword evidence="3 5" id="KW-0949">S-adenosyl-L-methionine</keyword>
<dbReference type="PANTHER" id="PTHR33603:SF1">
    <property type="entry name" value="RIBOSOMAL RNA LARGE SUBUNIT METHYLTRANSFERASE H"/>
    <property type="match status" value="1"/>
</dbReference>
<keyword evidence="7" id="KW-1185">Reference proteome</keyword>
<sequence length="157" mass="18341">MKTNLVMVGRTSDPWLNTGISDYYKRISRYIPFQDIVIPDIKKAKNLSENLLKEKEGELILKNILPGDVLVLLDEKGREFTSRQFAQWMEKQMASGIKNLWFVIGGAYGFSPEVYKRADFKISLSQMTFSHQMVRLFFAEQLYRSLTILNNEPYHHD</sequence>
<evidence type="ECO:0000256" key="5">
    <source>
        <dbReference type="HAMAP-Rule" id="MF_00658"/>
    </source>
</evidence>
<dbReference type="PIRSF" id="PIRSF004505">
    <property type="entry name" value="MT_bac"/>
    <property type="match status" value="1"/>
</dbReference>
<comment type="similarity">
    <text evidence="4 5">Belongs to the RNA methyltransferase RlmH family.</text>
</comment>
<accession>A0A4R2GMA7</accession>
<keyword evidence="1 5" id="KW-0489">Methyltransferase</keyword>
<comment type="subunit">
    <text evidence="5">Homodimer.</text>
</comment>
<dbReference type="CDD" id="cd18081">
    <property type="entry name" value="RlmH-like"/>
    <property type="match status" value="1"/>
</dbReference>
<feature type="binding site" evidence="5">
    <location>
        <position position="105"/>
    </location>
    <ligand>
        <name>S-adenosyl-L-methionine</name>
        <dbReference type="ChEBI" id="CHEBI:59789"/>
    </ligand>
</feature>
<dbReference type="NCBIfam" id="NF000990">
    <property type="entry name" value="PRK00103.2-4"/>
    <property type="match status" value="1"/>
</dbReference>
<dbReference type="InterPro" id="IPR029026">
    <property type="entry name" value="tRNA_m1G_MTases_N"/>
</dbReference>
<dbReference type="GO" id="GO:0005737">
    <property type="term" value="C:cytoplasm"/>
    <property type="evidence" value="ECO:0007669"/>
    <property type="project" value="UniProtKB-SubCell"/>
</dbReference>
<feature type="binding site" evidence="5">
    <location>
        <position position="73"/>
    </location>
    <ligand>
        <name>S-adenosyl-L-methionine</name>
        <dbReference type="ChEBI" id="CHEBI:59789"/>
    </ligand>
</feature>
<gene>
    <name evidence="5" type="primary">rlmH</name>
    <name evidence="6" type="ORF">EV194_10125</name>
</gene>
<comment type="caution">
    <text evidence="6">The sequence shown here is derived from an EMBL/GenBank/DDBJ whole genome shotgun (WGS) entry which is preliminary data.</text>
</comment>
<reference evidence="6 7" key="1">
    <citation type="submission" date="2019-03" db="EMBL/GenBank/DDBJ databases">
        <title>Genomic Encyclopedia of Type Strains, Phase IV (KMG-IV): sequencing the most valuable type-strain genomes for metagenomic binning, comparative biology and taxonomic classification.</title>
        <authorList>
            <person name="Goeker M."/>
        </authorList>
    </citation>
    <scope>NUCLEOTIDE SEQUENCE [LARGE SCALE GENOMIC DNA]</scope>
    <source>
        <strain evidence="6 7">DSM 24179</strain>
    </source>
</reference>
<keyword evidence="5" id="KW-0698">rRNA processing</keyword>
<comment type="subcellular location">
    <subcellularLocation>
        <location evidence="5">Cytoplasm</location>
    </subcellularLocation>
</comment>
<dbReference type="GO" id="GO:0070038">
    <property type="term" value="F:rRNA (pseudouridine-N3-)-methyltransferase activity"/>
    <property type="evidence" value="ECO:0007669"/>
    <property type="project" value="UniProtKB-UniRule"/>
</dbReference>
<feature type="binding site" evidence="5">
    <location>
        <begin position="124"/>
        <end position="129"/>
    </location>
    <ligand>
        <name>S-adenosyl-L-methionine</name>
        <dbReference type="ChEBI" id="CHEBI:59789"/>
    </ligand>
</feature>
<evidence type="ECO:0000256" key="2">
    <source>
        <dbReference type="ARBA" id="ARBA00022679"/>
    </source>
</evidence>
<evidence type="ECO:0000256" key="3">
    <source>
        <dbReference type="ARBA" id="ARBA00022691"/>
    </source>
</evidence>
<dbReference type="PANTHER" id="PTHR33603">
    <property type="entry name" value="METHYLTRANSFERASE"/>
    <property type="match status" value="1"/>
</dbReference>
<keyword evidence="5" id="KW-0963">Cytoplasm</keyword>